<dbReference type="Pfam" id="PF02565">
    <property type="entry name" value="RecO_C"/>
    <property type="match status" value="1"/>
</dbReference>
<comment type="similarity">
    <text evidence="4">Belongs to the RecO family.</text>
</comment>
<comment type="caution">
    <text evidence="6">The sequence shown here is derived from an EMBL/GenBank/DDBJ whole genome shotgun (WGS) entry which is preliminary data.</text>
</comment>
<keyword evidence="7" id="KW-1185">Reference proteome</keyword>
<name>A0ABV7BZJ1_9PROT</name>
<evidence type="ECO:0000256" key="1">
    <source>
        <dbReference type="ARBA" id="ARBA00022763"/>
    </source>
</evidence>
<evidence type="ECO:0000256" key="2">
    <source>
        <dbReference type="ARBA" id="ARBA00023172"/>
    </source>
</evidence>
<dbReference type="Pfam" id="PF11967">
    <property type="entry name" value="RecO_N"/>
    <property type="match status" value="1"/>
</dbReference>
<proteinExistence type="inferred from homology"/>
<dbReference type="PANTHER" id="PTHR33991">
    <property type="entry name" value="DNA REPAIR PROTEIN RECO"/>
    <property type="match status" value="1"/>
</dbReference>
<protein>
    <recommendedName>
        <fullName evidence="4">DNA repair protein RecO</fullName>
    </recommendedName>
    <alternativeName>
        <fullName evidence="4">Recombination protein O</fullName>
    </alternativeName>
</protein>
<organism evidence="6 7">
    <name type="scientific">Falsiroseomonas tokyonensis</name>
    <dbReference type="NCBI Taxonomy" id="430521"/>
    <lineage>
        <taxon>Bacteria</taxon>
        <taxon>Pseudomonadati</taxon>
        <taxon>Pseudomonadota</taxon>
        <taxon>Alphaproteobacteria</taxon>
        <taxon>Acetobacterales</taxon>
        <taxon>Roseomonadaceae</taxon>
        <taxon>Falsiroseomonas</taxon>
    </lineage>
</organism>
<evidence type="ECO:0000256" key="4">
    <source>
        <dbReference type="HAMAP-Rule" id="MF_00201"/>
    </source>
</evidence>
<evidence type="ECO:0000313" key="6">
    <source>
        <dbReference type="EMBL" id="MFC3002361.1"/>
    </source>
</evidence>
<reference evidence="7" key="1">
    <citation type="journal article" date="2019" name="Int. J. Syst. Evol. Microbiol.">
        <title>The Global Catalogue of Microorganisms (GCM) 10K type strain sequencing project: providing services to taxonomists for standard genome sequencing and annotation.</title>
        <authorList>
            <consortium name="The Broad Institute Genomics Platform"/>
            <consortium name="The Broad Institute Genome Sequencing Center for Infectious Disease"/>
            <person name="Wu L."/>
            <person name="Ma J."/>
        </authorList>
    </citation>
    <scope>NUCLEOTIDE SEQUENCE [LARGE SCALE GENOMIC DNA]</scope>
    <source>
        <strain evidence="7">CGMCC 1.16855</strain>
    </source>
</reference>
<keyword evidence="3 4" id="KW-0234">DNA repair</keyword>
<evidence type="ECO:0000313" key="7">
    <source>
        <dbReference type="Proteomes" id="UP001595420"/>
    </source>
</evidence>
<dbReference type="InterPro" id="IPR003717">
    <property type="entry name" value="RecO"/>
</dbReference>
<dbReference type="Proteomes" id="UP001595420">
    <property type="component" value="Unassembled WGS sequence"/>
</dbReference>
<comment type="function">
    <text evidence="4">Involved in DNA repair and RecF pathway recombination.</text>
</comment>
<evidence type="ECO:0000259" key="5">
    <source>
        <dbReference type="Pfam" id="PF11967"/>
    </source>
</evidence>
<sequence>MEWTAPAIILDIRPHGEGGVIATLLTEEHGRHAGLAKGGASRAQSALWQPGNLVEARWVARLPEQLGALSAELVHPAAALAMEDPLALAALRSACAVAEGALPEREAHPRIFHGLVAFIATLARGTELALPDLVRWEADLLADLGYGLDFSACAVTGGHDDLNFVSPRSGRAVSEAAAGEWRDRLLPLPAFLLGQGPSGPLDWAAGLRLTGHFLARDVFGVHNRGLPAAREMLTDRVAVLATAAPSS</sequence>
<evidence type="ECO:0000256" key="3">
    <source>
        <dbReference type="ARBA" id="ARBA00023204"/>
    </source>
</evidence>
<feature type="domain" description="DNA replication/recombination mediator RecO N-terminal" evidence="5">
    <location>
        <begin position="1"/>
        <end position="76"/>
    </location>
</feature>
<dbReference type="RefSeq" id="WP_216838574.1">
    <property type="nucleotide sequence ID" value="NZ_JAFNJS010000006.1"/>
</dbReference>
<dbReference type="InterPro" id="IPR022572">
    <property type="entry name" value="DNA_rep/recomb_RecO_N"/>
</dbReference>
<keyword evidence="1 4" id="KW-0227">DNA damage</keyword>
<accession>A0ABV7BZJ1</accession>
<dbReference type="PANTHER" id="PTHR33991:SF1">
    <property type="entry name" value="DNA REPAIR PROTEIN RECO"/>
    <property type="match status" value="1"/>
</dbReference>
<keyword evidence="2 4" id="KW-0233">DNA recombination</keyword>
<dbReference type="HAMAP" id="MF_00201">
    <property type="entry name" value="RecO"/>
    <property type="match status" value="1"/>
</dbReference>
<gene>
    <name evidence="4 6" type="primary">recO</name>
    <name evidence="6" type="ORF">ACFOD3_20850</name>
</gene>
<dbReference type="NCBIfam" id="TIGR00613">
    <property type="entry name" value="reco"/>
    <property type="match status" value="1"/>
</dbReference>
<dbReference type="EMBL" id="JBHRSB010000006">
    <property type="protein sequence ID" value="MFC3002361.1"/>
    <property type="molecule type" value="Genomic_DNA"/>
</dbReference>